<dbReference type="EMBL" id="CP002360">
    <property type="protein sequence ID" value="AEE98045.1"/>
    <property type="molecule type" value="Genomic_DNA"/>
</dbReference>
<evidence type="ECO:0000313" key="2">
    <source>
        <dbReference type="Proteomes" id="UP000008457"/>
    </source>
</evidence>
<keyword evidence="2" id="KW-1185">Reference proteome</keyword>
<proteinExistence type="predicted"/>
<dbReference type="STRING" id="697281.Mahau_2924"/>
<dbReference type="Proteomes" id="UP000008457">
    <property type="component" value="Chromosome"/>
</dbReference>
<accession>F4A0W8</accession>
<dbReference type="HOGENOM" id="CLU_2130464_0_0_9"/>
<organism evidence="1 2">
    <name type="scientific">Mahella australiensis (strain DSM 15567 / CIP 107919 / 50-1 BON)</name>
    <dbReference type="NCBI Taxonomy" id="697281"/>
    <lineage>
        <taxon>Bacteria</taxon>
        <taxon>Bacillati</taxon>
        <taxon>Bacillota</taxon>
        <taxon>Clostridia</taxon>
        <taxon>Thermoanaerobacterales</taxon>
        <taxon>Thermoanaerobacterales Family IV. Incertae Sedis</taxon>
        <taxon>Mahella</taxon>
    </lineage>
</organism>
<dbReference type="AlphaFoldDB" id="F4A0W8"/>
<gene>
    <name evidence="1" type="ordered locus">Mahau_2924</name>
</gene>
<dbReference type="KEGG" id="mas:Mahau_2924"/>
<reference evidence="1 2" key="2">
    <citation type="journal article" date="2011" name="Stand. Genomic Sci.">
        <title>Complete genome sequence of Mahella australiensis type strain (50-1 BON).</title>
        <authorList>
            <person name="Sikorski J."/>
            <person name="Teshima H."/>
            <person name="Nolan M."/>
            <person name="Lucas S."/>
            <person name="Hammon N."/>
            <person name="Deshpande S."/>
            <person name="Cheng J.F."/>
            <person name="Pitluck S."/>
            <person name="Liolios K."/>
            <person name="Pagani I."/>
            <person name="Ivanova N."/>
            <person name="Huntemann M."/>
            <person name="Mavromatis K."/>
            <person name="Ovchinikova G."/>
            <person name="Pati A."/>
            <person name="Tapia R."/>
            <person name="Han C."/>
            <person name="Goodwin L."/>
            <person name="Chen A."/>
            <person name="Palaniappan K."/>
            <person name="Land M."/>
            <person name="Hauser L."/>
            <person name="Ngatchou-Djao O.D."/>
            <person name="Rohde M."/>
            <person name="Pukall R."/>
            <person name="Spring S."/>
            <person name="Abt B."/>
            <person name="Goker M."/>
            <person name="Detter J.C."/>
            <person name="Woyke T."/>
            <person name="Bristow J."/>
            <person name="Markowitz V."/>
            <person name="Hugenholtz P."/>
            <person name="Eisen J.A."/>
            <person name="Kyrpides N.C."/>
            <person name="Klenk H.P."/>
            <person name="Lapidus A."/>
        </authorList>
    </citation>
    <scope>NUCLEOTIDE SEQUENCE [LARGE SCALE GENOMIC DNA]</scope>
    <source>
        <strain evidence="2">DSM 15567 / CIP 107919 / 50-1 BON</strain>
    </source>
</reference>
<evidence type="ECO:0000313" key="1">
    <source>
        <dbReference type="EMBL" id="AEE98045.1"/>
    </source>
</evidence>
<name>F4A0W8_MAHA5</name>
<dbReference type="RefSeq" id="WP_013782456.1">
    <property type="nucleotide sequence ID" value="NC_015520.1"/>
</dbReference>
<sequence length="125" mass="14402">MGPVTFDVEILKDDRPDQPDEKNVELPACWICNDTGMVMYRKKTDMGEYEYIAHCICPAGTKYSYDGQQCKVKSSYYIPWVAEVADPEMIAKDNIVDFYERHKNDEHVVKALEARGIKFKKGAEK</sequence>
<protein>
    <submittedName>
        <fullName evidence="1">Uncharacterized protein</fullName>
    </submittedName>
</protein>
<reference evidence="2" key="1">
    <citation type="submission" date="2010-11" db="EMBL/GenBank/DDBJ databases">
        <title>The complete genome of Mahella australiensis DSM 15567.</title>
        <authorList>
            <consortium name="US DOE Joint Genome Institute (JGI-PGF)"/>
            <person name="Lucas S."/>
            <person name="Copeland A."/>
            <person name="Lapidus A."/>
            <person name="Bruce D."/>
            <person name="Goodwin L."/>
            <person name="Pitluck S."/>
            <person name="Kyrpides N."/>
            <person name="Mavromatis K."/>
            <person name="Pagani I."/>
            <person name="Ivanova N."/>
            <person name="Teshima H."/>
            <person name="Brettin T."/>
            <person name="Detter J.C."/>
            <person name="Han C."/>
            <person name="Tapia R."/>
            <person name="Land M."/>
            <person name="Hauser L."/>
            <person name="Markowitz V."/>
            <person name="Cheng J.-F."/>
            <person name="Hugenholtz P."/>
            <person name="Woyke T."/>
            <person name="Wu D."/>
            <person name="Spring S."/>
            <person name="Pukall R."/>
            <person name="Steenblock K."/>
            <person name="Schneider S."/>
            <person name="Klenk H.-P."/>
            <person name="Eisen J.A."/>
        </authorList>
    </citation>
    <scope>NUCLEOTIDE SEQUENCE [LARGE SCALE GENOMIC DNA]</scope>
    <source>
        <strain evidence="2">DSM 15567 / CIP 107919 / 50-1 BON</strain>
    </source>
</reference>